<dbReference type="Gene3D" id="1.25.10.10">
    <property type="entry name" value="Leucine-rich Repeat Variant"/>
    <property type="match status" value="2"/>
</dbReference>
<dbReference type="EMBL" id="JARKIB010000037">
    <property type="protein sequence ID" value="KAJ7760422.1"/>
    <property type="molecule type" value="Genomic_DNA"/>
</dbReference>
<proteinExistence type="predicted"/>
<protein>
    <recommendedName>
        <fullName evidence="4">ARM repeat-containing protein</fullName>
    </recommendedName>
</protein>
<accession>A0AAD7NFT4</accession>
<evidence type="ECO:0000256" key="1">
    <source>
        <dbReference type="SAM" id="MobiDB-lite"/>
    </source>
</evidence>
<evidence type="ECO:0000313" key="3">
    <source>
        <dbReference type="Proteomes" id="UP001215598"/>
    </source>
</evidence>
<feature type="region of interest" description="Disordered" evidence="1">
    <location>
        <begin position="224"/>
        <end position="302"/>
    </location>
</feature>
<dbReference type="SUPFAM" id="SSF48371">
    <property type="entry name" value="ARM repeat"/>
    <property type="match status" value="1"/>
</dbReference>
<dbReference type="InterPro" id="IPR016024">
    <property type="entry name" value="ARM-type_fold"/>
</dbReference>
<feature type="compositionally biased region" description="Acidic residues" evidence="1">
    <location>
        <begin position="235"/>
        <end position="246"/>
    </location>
</feature>
<gene>
    <name evidence="2" type="ORF">B0H16DRAFT_572060</name>
</gene>
<dbReference type="InterPro" id="IPR011989">
    <property type="entry name" value="ARM-like"/>
</dbReference>
<dbReference type="AlphaFoldDB" id="A0AAD7NFT4"/>
<organism evidence="2 3">
    <name type="scientific">Mycena metata</name>
    <dbReference type="NCBI Taxonomy" id="1033252"/>
    <lineage>
        <taxon>Eukaryota</taxon>
        <taxon>Fungi</taxon>
        <taxon>Dikarya</taxon>
        <taxon>Basidiomycota</taxon>
        <taxon>Agaricomycotina</taxon>
        <taxon>Agaricomycetes</taxon>
        <taxon>Agaricomycetidae</taxon>
        <taxon>Agaricales</taxon>
        <taxon>Marasmiineae</taxon>
        <taxon>Mycenaceae</taxon>
        <taxon>Mycena</taxon>
    </lineage>
</organism>
<evidence type="ECO:0000313" key="2">
    <source>
        <dbReference type="EMBL" id="KAJ7760422.1"/>
    </source>
</evidence>
<sequence length="619" mass="68046">MLALPPVALSDEHVGDILSALVPLVPHAIPDVRRSVLETIKVVLFCSSSTSLPVVKCGELANIILDLIEHYDHETPVAMAQTTLEILSRIATKSNIPKLLALLRTVHDINALLVTVGVLKNVGSGYNTEEKNELAETHDIFTALTPLLKSLEEVVSTWAGEAVSAFSTAQNIPLFITFLQGDDERLKLMSVRILKELTGGLSEAEKLAVVRSGVLSDLHYLLQKSPGEPSKPEDVVDAGFDDESEPASEPSVPDSTTDGPSPDGSAPSKLDGATTPDKKEREPLADRKEEGRTATASDPVVETNATVIKQPVNNVVPLRKATVDRAIELRDSAFQILDSIATNASDHGMEIIADAYVKTGIHTSLVGLLKEPAHDPTLPGENTRNCIFVLQELARGTDFAKREIIKTDIFREVRRIMDVARGSALRWCCLLVYNLLSSEEVRTAASSTFVGLTCAQVNEDIVLAVLNAEMLERLVANVKKTNDNWRDEWDSDWQPRSAAQALSCLLLSSKDFTWDQLREHDAITCLREFLKSFELVESLFAFRTYMFVEYLEHPQVEAQKFGLLLVNWLLKGGISQRKSVTNTAGMRDALGRCLKSEDAEVRAQAGELIAKLPNQSRRR</sequence>
<name>A0AAD7NFT4_9AGAR</name>
<keyword evidence="3" id="KW-1185">Reference proteome</keyword>
<dbReference type="Proteomes" id="UP001215598">
    <property type="component" value="Unassembled WGS sequence"/>
</dbReference>
<reference evidence="2" key="1">
    <citation type="submission" date="2023-03" db="EMBL/GenBank/DDBJ databases">
        <title>Massive genome expansion in bonnet fungi (Mycena s.s.) driven by repeated elements and novel gene families across ecological guilds.</title>
        <authorList>
            <consortium name="Lawrence Berkeley National Laboratory"/>
            <person name="Harder C.B."/>
            <person name="Miyauchi S."/>
            <person name="Viragh M."/>
            <person name="Kuo A."/>
            <person name="Thoen E."/>
            <person name="Andreopoulos B."/>
            <person name="Lu D."/>
            <person name="Skrede I."/>
            <person name="Drula E."/>
            <person name="Henrissat B."/>
            <person name="Morin E."/>
            <person name="Kohler A."/>
            <person name="Barry K."/>
            <person name="LaButti K."/>
            <person name="Morin E."/>
            <person name="Salamov A."/>
            <person name="Lipzen A."/>
            <person name="Mereny Z."/>
            <person name="Hegedus B."/>
            <person name="Baldrian P."/>
            <person name="Stursova M."/>
            <person name="Weitz H."/>
            <person name="Taylor A."/>
            <person name="Grigoriev I.V."/>
            <person name="Nagy L.G."/>
            <person name="Martin F."/>
            <person name="Kauserud H."/>
        </authorList>
    </citation>
    <scope>NUCLEOTIDE SEQUENCE</scope>
    <source>
        <strain evidence="2">CBHHK182m</strain>
    </source>
</reference>
<feature type="compositionally biased region" description="Basic and acidic residues" evidence="1">
    <location>
        <begin position="276"/>
        <end position="292"/>
    </location>
</feature>
<evidence type="ECO:0008006" key="4">
    <source>
        <dbReference type="Google" id="ProtNLM"/>
    </source>
</evidence>
<comment type="caution">
    <text evidence="2">The sequence shown here is derived from an EMBL/GenBank/DDBJ whole genome shotgun (WGS) entry which is preliminary data.</text>
</comment>